<proteinExistence type="predicted"/>
<evidence type="ECO:0000313" key="3">
    <source>
        <dbReference type="Proteomes" id="UP000827892"/>
    </source>
</evidence>
<name>A0AAE9A1V5_CAEBR</name>
<keyword evidence="1" id="KW-0812">Transmembrane</keyword>
<feature type="transmembrane region" description="Helical" evidence="1">
    <location>
        <begin position="262"/>
        <end position="282"/>
    </location>
</feature>
<keyword evidence="1" id="KW-0472">Membrane</keyword>
<keyword evidence="1" id="KW-1133">Transmembrane helix</keyword>
<dbReference type="Proteomes" id="UP000827892">
    <property type="component" value="Chromosome X"/>
</dbReference>
<gene>
    <name evidence="2" type="ORF">L3Y34_013534</name>
</gene>
<dbReference type="EMBL" id="CP090896">
    <property type="protein sequence ID" value="ULT84912.1"/>
    <property type="molecule type" value="Genomic_DNA"/>
</dbReference>
<evidence type="ECO:0000256" key="1">
    <source>
        <dbReference type="SAM" id="Phobius"/>
    </source>
</evidence>
<reference evidence="2 3" key="1">
    <citation type="submission" date="2022-05" db="EMBL/GenBank/DDBJ databases">
        <title>Chromosome-level reference genomes for two strains of Caenorhabditis briggsae: an improved platform for comparative genomics.</title>
        <authorList>
            <person name="Stevens L."/>
            <person name="Andersen E.C."/>
        </authorList>
    </citation>
    <scope>NUCLEOTIDE SEQUENCE [LARGE SCALE GENOMIC DNA]</scope>
    <source>
        <strain evidence="2">QX1410_ONT</strain>
        <tissue evidence="2">Whole-organism</tissue>
    </source>
</reference>
<accession>A0AAE9A1V5</accession>
<evidence type="ECO:0000313" key="2">
    <source>
        <dbReference type="EMBL" id="ULT84912.1"/>
    </source>
</evidence>
<organism evidence="2 3">
    <name type="scientific">Caenorhabditis briggsae</name>
    <dbReference type="NCBI Taxonomy" id="6238"/>
    <lineage>
        <taxon>Eukaryota</taxon>
        <taxon>Metazoa</taxon>
        <taxon>Ecdysozoa</taxon>
        <taxon>Nematoda</taxon>
        <taxon>Chromadorea</taxon>
        <taxon>Rhabditida</taxon>
        <taxon>Rhabditina</taxon>
        <taxon>Rhabditomorpha</taxon>
        <taxon>Rhabditoidea</taxon>
        <taxon>Rhabditidae</taxon>
        <taxon>Peloderinae</taxon>
        <taxon>Caenorhabditis</taxon>
    </lineage>
</organism>
<dbReference type="AlphaFoldDB" id="A0AAE9A1V5"/>
<sequence length="311" mass="35679">MSCLNFGQHSFSSFTSSKQRKTKKADAPEPYFMDGNPTSLSTFELGCDSDSVHNEDWNDENVYYADDLSILAGSNQNSSLNFPTSAPSSIARNKILACSTPKDQVKTEQVSLTTEQSAMKPTALADQPKSTAYMATPYTGQCENRRMMYRTNRMRNMVAPSPGRENIKNCYYTKENRPILEELHRKENEERRARQQRAESRDRILTTVSEHCFEFVCSLLITIWQIHYLFNVIPYDEAHVSLFNISFLSLYTILFMIPYPTWWAIMGCSFFVYFLFTWLIGINMVFSSFAFAAVFAKAATTVIQVLFLIFC</sequence>
<protein>
    <submittedName>
        <fullName evidence="2">Uncharacterized protein</fullName>
    </submittedName>
</protein>
<feature type="transmembrane region" description="Helical" evidence="1">
    <location>
        <begin position="288"/>
        <end position="310"/>
    </location>
</feature>